<evidence type="ECO:0000313" key="2">
    <source>
        <dbReference type="EMBL" id="MFC4986669.1"/>
    </source>
</evidence>
<dbReference type="InterPro" id="IPR013766">
    <property type="entry name" value="Thioredoxin_domain"/>
</dbReference>
<proteinExistence type="predicted"/>
<sequence>MQVDPLAGGETAPDFELPGVTGEGFATLDFETYALEEFDAPALVVVFTCNHCPTAKAYQDRLKAIQADYDDADLVAINSNNAIEEHAGGNEFYPTDSFEHMNARAAIEEFDFPYLRDESQEVARAYGAQCTPHAFVFDGDRELVYQGAIDDDREGEDVTEQYVRDAVDAVLAGEEYPTETVSPMGCSTKWKVQ</sequence>
<dbReference type="InterPro" id="IPR047262">
    <property type="entry name" value="PRX-like1"/>
</dbReference>
<dbReference type="PANTHER" id="PTHR43640:SF1">
    <property type="entry name" value="THIOREDOXIN-DEPENDENT PEROXIREDOXIN"/>
    <property type="match status" value="1"/>
</dbReference>
<dbReference type="Proteomes" id="UP001595925">
    <property type="component" value="Unassembled WGS sequence"/>
</dbReference>
<dbReference type="CDD" id="cd02969">
    <property type="entry name" value="PRX_like1"/>
    <property type="match status" value="1"/>
</dbReference>
<comment type="caution">
    <text evidence="2">The sequence shown here is derived from an EMBL/GenBank/DDBJ whole genome shotgun (WGS) entry which is preliminary data.</text>
</comment>
<organism evidence="2 3">
    <name type="scientific">Saliphagus infecundisoli</name>
    <dbReference type="NCBI Taxonomy" id="1849069"/>
    <lineage>
        <taxon>Archaea</taxon>
        <taxon>Methanobacteriati</taxon>
        <taxon>Methanobacteriota</taxon>
        <taxon>Stenosarchaea group</taxon>
        <taxon>Halobacteria</taxon>
        <taxon>Halobacteriales</taxon>
        <taxon>Natrialbaceae</taxon>
        <taxon>Saliphagus</taxon>
    </lineage>
</organism>
<dbReference type="RefSeq" id="WP_224830131.1">
    <property type="nucleotide sequence ID" value="NZ_JAIVEF010000002.1"/>
</dbReference>
<dbReference type="AlphaFoldDB" id="A0ABD5QAQ4"/>
<keyword evidence="3" id="KW-1185">Reference proteome</keyword>
<dbReference type="InterPro" id="IPR000866">
    <property type="entry name" value="AhpC/TSA"/>
</dbReference>
<accession>A0ABD5QAQ4</accession>
<protein>
    <submittedName>
        <fullName evidence="2">Thioredoxin family protein</fullName>
    </submittedName>
</protein>
<dbReference type="SUPFAM" id="SSF52833">
    <property type="entry name" value="Thioredoxin-like"/>
    <property type="match status" value="1"/>
</dbReference>
<evidence type="ECO:0000313" key="3">
    <source>
        <dbReference type="Proteomes" id="UP001595925"/>
    </source>
</evidence>
<reference evidence="2 3" key="1">
    <citation type="journal article" date="2019" name="Int. J. Syst. Evol. Microbiol.">
        <title>The Global Catalogue of Microorganisms (GCM) 10K type strain sequencing project: providing services to taxonomists for standard genome sequencing and annotation.</title>
        <authorList>
            <consortium name="The Broad Institute Genomics Platform"/>
            <consortium name="The Broad Institute Genome Sequencing Center for Infectious Disease"/>
            <person name="Wu L."/>
            <person name="Ma J."/>
        </authorList>
    </citation>
    <scope>NUCLEOTIDE SEQUENCE [LARGE SCALE GENOMIC DNA]</scope>
    <source>
        <strain evidence="2 3">CGMCC 1.15824</strain>
    </source>
</reference>
<dbReference type="InterPro" id="IPR036249">
    <property type="entry name" value="Thioredoxin-like_sf"/>
</dbReference>
<feature type="domain" description="Thioredoxin" evidence="1">
    <location>
        <begin position="6"/>
        <end position="172"/>
    </location>
</feature>
<dbReference type="EMBL" id="JBHSJG010000006">
    <property type="protein sequence ID" value="MFC4986669.1"/>
    <property type="molecule type" value="Genomic_DNA"/>
</dbReference>
<dbReference type="Pfam" id="PF00578">
    <property type="entry name" value="AhpC-TSA"/>
    <property type="match status" value="1"/>
</dbReference>
<name>A0ABD5QAQ4_9EURY</name>
<dbReference type="PANTHER" id="PTHR43640">
    <property type="entry name" value="OS07G0260300 PROTEIN"/>
    <property type="match status" value="1"/>
</dbReference>
<gene>
    <name evidence="2" type="ORF">ACFPFO_02515</name>
</gene>
<dbReference type="Gene3D" id="3.40.30.10">
    <property type="entry name" value="Glutaredoxin"/>
    <property type="match status" value="1"/>
</dbReference>
<dbReference type="PROSITE" id="PS51352">
    <property type="entry name" value="THIOREDOXIN_2"/>
    <property type="match status" value="1"/>
</dbReference>
<evidence type="ECO:0000259" key="1">
    <source>
        <dbReference type="PROSITE" id="PS51352"/>
    </source>
</evidence>